<dbReference type="Gramene" id="VVA24100">
    <property type="protein sequence ID" value="VVA24100"/>
    <property type="gene ID" value="Prudul26B011886"/>
</dbReference>
<dbReference type="OMA" id="TIFCNIR"/>
<protein>
    <submittedName>
        <fullName evidence="1">PREDICTED: LOW QUALITY PROTEIN</fullName>
    </submittedName>
</protein>
<dbReference type="AlphaFoldDB" id="A0A5E4F9G1"/>
<dbReference type="PANTHER" id="PTHR33067">
    <property type="entry name" value="RNA-DIRECTED DNA POLYMERASE-RELATED"/>
    <property type="match status" value="1"/>
</dbReference>
<proteinExistence type="predicted"/>
<reference evidence="2" key="1">
    <citation type="journal article" date="2020" name="Plant J.">
        <title>Transposons played a major role in the diversification between the closely related almond and peach genomes: results from the almond genome sequence.</title>
        <authorList>
            <person name="Alioto T."/>
            <person name="Alexiou K.G."/>
            <person name="Bardil A."/>
            <person name="Barteri F."/>
            <person name="Castanera R."/>
            <person name="Cruz F."/>
            <person name="Dhingra A."/>
            <person name="Duval H."/>
            <person name="Fernandez I Marti A."/>
            <person name="Frias L."/>
            <person name="Galan B."/>
            <person name="Garcia J.L."/>
            <person name="Howad W."/>
            <person name="Gomez-Garrido J."/>
            <person name="Gut M."/>
            <person name="Julca I."/>
            <person name="Morata J."/>
            <person name="Puigdomenech P."/>
            <person name="Ribeca P."/>
            <person name="Rubio Cabetas M.J."/>
            <person name="Vlasova A."/>
            <person name="Wirthensohn M."/>
            <person name="Garcia-Mas J."/>
            <person name="Gabaldon T."/>
            <person name="Casacuberta J.M."/>
            <person name="Arus P."/>
        </authorList>
    </citation>
    <scope>NUCLEOTIDE SEQUENCE [LARGE SCALE GENOMIC DNA]</scope>
    <source>
        <strain evidence="2">cv. Texas</strain>
    </source>
</reference>
<accession>A0A5E4F9G1</accession>
<dbReference type="EMBL" id="CABIKO010000078">
    <property type="protein sequence ID" value="VVA24100.1"/>
    <property type="molecule type" value="Genomic_DNA"/>
</dbReference>
<evidence type="ECO:0000313" key="1">
    <source>
        <dbReference type="EMBL" id="VVA24100.1"/>
    </source>
</evidence>
<evidence type="ECO:0000313" key="2">
    <source>
        <dbReference type="Proteomes" id="UP000327085"/>
    </source>
</evidence>
<name>A0A5E4F9G1_PRUDU</name>
<sequence>MHRNHLLDFQAQEKKIGLEDVLTQLAGNMSTLSNNTNQFMSKTETMLQNQAASIRNLEVQMGQLAQVLTGRESGTLPNQTEVNPKNLEQAKAITLQKGRPIKTAIDLEQEHARELPAASKEQQKKVPAAANALPVAANDVPAAAKQDGSTGQLRANSYVPEIPFPQCLKSKKIEEQIEKFLHILKKLEINIPFIDALEQMPTYAKFMKDIITSMKKLGNNPTVKLSKRCSAILQGQKLSEKKKDPGSFDIPSTIGSIYFDKALCDLGSSINLMPLSIARIMGFGEKIKSISVSLQMADRSIHYPKA</sequence>
<dbReference type="PANTHER" id="PTHR33067:SF9">
    <property type="entry name" value="RNA-DIRECTED DNA POLYMERASE"/>
    <property type="match status" value="1"/>
</dbReference>
<gene>
    <name evidence="1" type="ORF">ALMOND_2B011886</name>
</gene>
<organism evidence="1 2">
    <name type="scientific">Prunus dulcis</name>
    <name type="common">Almond</name>
    <name type="synonym">Amygdalus dulcis</name>
    <dbReference type="NCBI Taxonomy" id="3755"/>
    <lineage>
        <taxon>Eukaryota</taxon>
        <taxon>Viridiplantae</taxon>
        <taxon>Streptophyta</taxon>
        <taxon>Embryophyta</taxon>
        <taxon>Tracheophyta</taxon>
        <taxon>Spermatophyta</taxon>
        <taxon>Magnoliopsida</taxon>
        <taxon>eudicotyledons</taxon>
        <taxon>Gunneridae</taxon>
        <taxon>Pentapetalae</taxon>
        <taxon>rosids</taxon>
        <taxon>fabids</taxon>
        <taxon>Rosales</taxon>
        <taxon>Rosaceae</taxon>
        <taxon>Amygdaloideae</taxon>
        <taxon>Amygdaleae</taxon>
        <taxon>Prunus</taxon>
    </lineage>
</organism>
<dbReference type="InParanoid" id="A0A5E4F9G1"/>
<dbReference type="Proteomes" id="UP000327085">
    <property type="component" value="Chromosome 1"/>
</dbReference>